<dbReference type="Proteomes" id="UP000287394">
    <property type="component" value="Chromosome"/>
</dbReference>
<dbReference type="EMBL" id="AP025739">
    <property type="protein sequence ID" value="BDI28213.1"/>
    <property type="molecule type" value="Genomic_DNA"/>
</dbReference>
<dbReference type="RefSeq" id="WP_301002389.1">
    <property type="nucleotide sequence ID" value="NZ_AP025739.1"/>
</dbReference>
<evidence type="ECO:0000313" key="1">
    <source>
        <dbReference type="EMBL" id="BDI28213.1"/>
    </source>
</evidence>
<dbReference type="KEGG" id="ccot:CCAX7_002640"/>
<accession>A0A402CS16</accession>
<keyword evidence="2" id="KW-1185">Reference proteome</keyword>
<proteinExistence type="predicted"/>
<sequence length="144" mass="15955">MPLKKISVVIRQNWTYLFMLIGALIIAASSYTTGIAEAFSTQGHVAVPENTWNVSIRDPDVETHAFKIYNGQLSTLRLRLIPSCGCFTVFPSNITIPPLGRGTFTARVEPSKMTKDVSVLLTTPDSSRTSLPSLVRIVEIKFQR</sequence>
<gene>
    <name evidence="1" type="ORF">CCAX7_002640</name>
</gene>
<name>A0A402CS16_9BACT</name>
<protein>
    <submittedName>
        <fullName evidence="1">Uncharacterized protein</fullName>
    </submittedName>
</protein>
<organism evidence="1 2">
    <name type="scientific">Capsulimonas corticalis</name>
    <dbReference type="NCBI Taxonomy" id="2219043"/>
    <lineage>
        <taxon>Bacteria</taxon>
        <taxon>Bacillati</taxon>
        <taxon>Armatimonadota</taxon>
        <taxon>Armatimonadia</taxon>
        <taxon>Capsulimonadales</taxon>
        <taxon>Capsulimonadaceae</taxon>
        <taxon>Capsulimonas</taxon>
    </lineage>
</organism>
<evidence type="ECO:0000313" key="2">
    <source>
        <dbReference type="Proteomes" id="UP000287394"/>
    </source>
</evidence>
<dbReference type="InterPro" id="IPR013783">
    <property type="entry name" value="Ig-like_fold"/>
</dbReference>
<dbReference type="Gene3D" id="2.60.40.10">
    <property type="entry name" value="Immunoglobulins"/>
    <property type="match status" value="1"/>
</dbReference>
<dbReference type="AlphaFoldDB" id="A0A402CS16"/>
<reference evidence="1 2" key="1">
    <citation type="journal article" date="2019" name="Int. J. Syst. Evol. Microbiol.">
        <title>Capsulimonas corticalis gen. nov., sp. nov., an aerobic capsulated bacterium, of a novel bacterial order, Capsulimonadales ord. nov., of the class Armatimonadia of the phylum Armatimonadetes.</title>
        <authorList>
            <person name="Li J."/>
            <person name="Kudo C."/>
            <person name="Tonouchi A."/>
        </authorList>
    </citation>
    <scope>NUCLEOTIDE SEQUENCE [LARGE SCALE GENOMIC DNA]</scope>
    <source>
        <strain evidence="1 2">AX-7</strain>
    </source>
</reference>